<dbReference type="GO" id="GO:1990404">
    <property type="term" value="F:NAD+-protein mono-ADP-ribosyltransferase activity"/>
    <property type="evidence" value="ECO:0007669"/>
    <property type="project" value="TreeGrafter"/>
</dbReference>
<organism evidence="3 4">
    <name type="scientific">Geodia barretti</name>
    <name type="common">Barrett's horny sponge</name>
    <dbReference type="NCBI Taxonomy" id="519541"/>
    <lineage>
        <taxon>Eukaryota</taxon>
        <taxon>Metazoa</taxon>
        <taxon>Porifera</taxon>
        <taxon>Demospongiae</taxon>
        <taxon>Heteroscleromorpha</taxon>
        <taxon>Tetractinellida</taxon>
        <taxon>Astrophorina</taxon>
        <taxon>Geodiidae</taxon>
        <taxon>Geodia</taxon>
    </lineage>
</organism>
<dbReference type="GO" id="GO:0003950">
    <property type="term" value="F:NAD+ poly-ADP-ribosyltransferase activity"/>
    <property type="evidence" value="ECO:0007669"/>
    <property type="project" value="InterPro"/>
</dbReference>
<comment type="caution">
    <text evidence="3">The sequence shown here is derived from an EMBL/GenBank/DDBJ whole genome shotgun (WGS) entry which is preliminary data.</text>
</comment>
<reference evidence="3" key="1">
    <citation type="submission" date="2023-03" db="EMBL/GenBank/DDBJ databases">
        <authorList>
            <person name="Steffen K."/>
            <person name="Cardenas P."/>
        </authorList>
    </citation>
    <scope>NUCLEOTIDE SEQUENCE</scope>
</reference>
<dbReference type="AlphaFoldDB" id="A0AA35RWW5"/>
<dbReference type="EMBL" id="CASHTH010001704">
    <property type="protein sequence ID" value="CAI8018712.1"/>
    <property type="molecule type" value="Genomic_DNA"/>
</dbReference>
<dbReference type="GO" id="GO:0005634">
    <property type="term" value="C:nucleus"/>
    <property type="evidence" value="ECO:0007669"/>
    <property type="project" value="TreeGrafter"/>
</dbReference>
<accession>A0AA35RWW5</accession>
<evidence type="ECO:0000256" key="1">
    <source>
        <dbReference type="SAM" id="MobiDB-lite"/>
    </source>
</evidence>
<evidence type="ECO:0000313" key="4">
    <source>
        <dbReference type="Proteomes" id="UP001174909"/>
    </source>
</evidence>
<dbReference type="Proteomes" id="UP001174909">
    <property type="component" value="Unassembled WGS sequence"/>
</dbReference>
<feature type="region of interest" description="Disordered" evidence="1">
    <location>
        <begin position="1"/>
        <end position="27"/>
    </location>
</feature>
<feature type="domain" description="PARP catalytic" evidence="2">
    <location>
        <begin position="516"/>
        <end position="589"/>
    </location>
</feature>
<dbReference type="SUPFAM" id="SSF56399">
    <property type="entry name" value="ADP-ribosylation"/>
    <property type="match status" value="2"/>
</dbReference>
<feature type="compositionally biased region" description="Pro residues" evidence="1">
    <location>
        <begin position="9"/>
        <end position="20"/>
    </location>
</feature>
<feature type="domain" description="PARP catalytic" evidence="2">
    <location>
        <begin position="267"/>
        <end position="424"/>
    </location>
</feature>
<evidence type="ECO:0000259" key="2">
    <source>
        <dbReference type="Pfam" id="PF00644"/>
    </source>
</evidence>
<evidence type="ECO:0000313" key="3">
    <source>
        <dbReference type="EMBL" id="CAI8018712.1"/>
    </source>
</evidence>
<dbReference type="PANTHER" id="PTHR45740:SF2">
    <property type="entry name" value="POLY [ADP-RIBOSE] POLYMERASE"/>
    <property type="match status" value="1"/>
</dbReference>
<dbReference type="PANTHER" id="PTHR45740">
    <property type="entry name" value="POLY [ADP-RIBOSE] POLYMERASE"/>
    <property type="match status" value="1"/>
</dbReference>
<gene>
    <name evidence="3" type="ORF">GBAR_LOCUS11341</name>
</gene>
<protein>
    <recommendedName>
        <fullName evidence="2">PARP catalytic domain-containing protein</fullName>
    </recommendedName>
</protein>
<name>A0AA35RWW5_GEOBA</name>
<dbReference type="Pfam" id="PF00644">
    <property type="entry name" value="PARP"/>
    <property type="match status" value="2"/>
</dbReference>
<dbReference type="Gene3D" id="3.90.228.10">
    <property type="match status" value="2"/>
</dbReference>
<dbReference type="InterPro" id="IPR051712">
    <property type="entry name" value="ARTD-AVP"/>
</dbReference>
<proteinExistence type="predicted"/>
<keyword evidence="4" id="KW-1185">Reference proteome</keyword>
<sequence>MYCSEHRFAPPPPPSLPTPLPSDQFTQGLDMSMKGYVAPDGMMGFHATPLPIPNPQPFPPQQWADVSSLFTPPQTLLHPSQSAPNFQTNPPQHQAVQANPLAPPPALLPEGERCIYPMCNKRRYKEDDGKMHNFCGRYHATEYKKLKGESFPPEMKCKTPGCTRQKRARDEGGGYYDYCGRSCRDGSFRTKPAGIIHVHHKFFSAAGEKCSLPGCDKPRFVDPASGRVHDYCGITHANQATIQSGGVSQVCSVRLLSPGEQGPVQSHFSSQWAKGKGACPTITCAFEITNQQLETRWNTYKQSLPRGSQCVEKYYHGTKLKCDIVNAGNPCNDNDCGICGISKFGMFRKFIRRNINFQRFGHGFYFAPNSSKCHDYTQGVQTHRAMLLVEILPGKKHTILSNDVKLTNPPDGCHSVFGKQAKPSTTQSVCGLVNASGQYEKLKKKFSKSWCSKKGNVPKISHVLEIVNPKLQQRLDNYVSKLSWPYNGVEQYYHGTQIKCDMLEYYEPCSKSNCGVCGISKRGFDPQRINSSSWQRFGKGFYFAPNSSKSYDYPRATHDATDKYHCMLVCDIAPGCKYTLYKDDHRLEVLLRDIIRSTEAPNGFGDYGRVQI</sequence>
<dbReference type="InterPro" id="IPR012317">
    <property type="entry name" value="Poly(ADP-ribose)pol_cat_dom"/>
</dbReference>